<reference evidence="2 3" key="1">
    <citation type="submission" date="2017-08" db="EMBL/GenBank/DDBJ databases">
        <title>Reclassification of Bisgaard taxon 37 and 44.</title>
        <authorList>
            <person name="Christensen H."/>
        </authorList>
    </citation>
    <scope>NUCLEOTIDE SEQUENCE [LARGE SCALE GENOMIC DNA]</scope>
    <source>
        <strain evidence="2 3">EEAB3T1</strain>
    </source>
</reference>
<evidence type="ECO:0000256" key="1">
    <source>
        <dbReference type="SAM" id="SignalP"/>
    </source>
</evidence>
<evidence type="ECO:0000313" key="2">
    <source>
        <dbReference type="EMBL" id="RIY36465.1"/>
    </source>
</evidence>
<keyword evidence="1" id="KW-0732">Signal</keyword>
<organism evidence="2 3">
    <name type="scientific">Psittacicella gerlachiana</name>
    <dbReference type="NCBI Taxonomy" id="2028574"/>
    <lineage>
        <taxon>Bacteria</taxon>
        <taxon>Pseudomonadati</taxon>
        <taxon>Pseudomonadota</taxon>
        <taxon>Gammaproteobacteria</taxon>
        <taxon>Pasteurellales</taxon>
        <taxon>Psittacicellaceae</taxon>
        <taxon>Psittacicella</taxon>
    </lineage>
</organism>
<feature type="chain" id="PRO_5017327743" evidence="1">
    <location>
        <begin position="20"/>
        <end position="158"/>
    </location>
</feature>
<dbReference type="AlphaFoldDB" id="A0A3A1YFL1"/>
<accession>A0A3A1YFL1</accession>
<dbReference type="Proteomes" id="UP000265964">
    <property type="component" value="Unassembled WGS sequence"/>
</dbReference>
<proteinExistence type="predicted"/>
<name>A0A3A1YFL1_9GAMM</name>
<evidence type="ECO:0000313" key="3">
    <source>
        <dbReference type="Proteomes" id="UP000265964"/>
    </source>
</evidence>
<comment type="caution">
    <text evidence="2">The sequence shown here is derived from an EMBL/GenBank/DDBJ whole genome shotgun (WGS) entry which is preliminary data.</text>
</comment>
<gene>
    <name evidence="2" type="ORF">CKF59_02640</name>
</gene>
<dbReference type="RefSeq" id="WP_119534435.1">
    <property type="nucleotide sequence ID" value="NZ_NRJF01000061.1"/>
</dbReference>
<dbReference type="OrthoDB" id="583214at2"/>
<dbReference type="EMBL" id="NRJF01000061">
    <property type="protein sequence ID" value="RIY36465.1"/>
    <property type="molecule type" value="Genomic_DNA"/>
</dbReference>
<sequence>MKKLKFLGALLLLSSSVLAVKAEPIDLYGYNHGSYEYLGCLNCNQYSADSIWNSQGKYGSRYSRDSVFYFGLSWNTNQYISKNLFPSLSGNDPSMFAKCNDQSPVIAGRNTKIIYGYLCRGGKLDGMVDLFEYMIDNGKTFDDLSPEVQREIKKVFQY</sequence>
<keyword evidence="3" id="KW-1185">Reference proteome</keyword>
<protein>
    <submittedName>
        <fullName evidence="2">Uncharacterized protein</fullName>
    </submittedName>
</protein>
<feature type="signal peptide" evidence="1">
    <location>
        <begin position="1"/>
        <end position="19"/>
    </location>
</feature>